<reference evidence="2 3" key="1">
    <citation type="submission" date="2020-07" db="EMBL/GenBank/DDBJ databases">
        <title>Sequencing the genomes of 1000 actinobacteria strains.</title>
        <authorList>
            <person name="Klenk H.-P."/>
        </authorList>
    </citation>
    <scope>NUCLEOTIDE SEQUENCE [LARGE SCALE GENOMIC DNA]</scope>
    <source>
        <strain evidence="2 3">DSM 15475</strain>
    </source>
</reference>
<organism evidence="2 3">
    <name type="scientific">Nesterenkonia xinjiangensis</name>
    <dbReference type="NCBI Taxonomy" id="225327"/>
    <lineage>
        <taxon>Bacteria</taxon>
        <taxon>Bacillati</taxon>
        <taxon>Actinomycetota</taxon>
        <taxon>Actinomycetes</taxon>
        <taxon>Micrococcales</taxon>
        <taxon>Micrococcaceae</taxon>
        <taxon>Nesterenkonia</taxon>
    </lineage>
</organism>
<name>A0A7Z0GJ76_9MICC</name>
<evidence type="ECO:0000313" key="2">
    <source>
        <dbReference type="EMBL" id="NYJ76982.1"/>
    </source>
</evidence>
<dbReference type="EMBL" id="JACCFY010000001">
    <property type="protein sequence ID" value="NYJ76982.1"/>
    <property type="molecule type" value="Genomic_DNA"/>
</dbReference>
<evidence type="ECO:0000256" key="1">
    <source>
        <dbReference type="SAM" id="MobiDB-lite"/>
    </source>
</evidence>
<dbReference type="RefSeq" id="WP_179540524.1">
    <property type="nucleotide sequence ID" value="NZ_BAAALL010000009.1"/>
</dbReference>
<dbReference type="AlphaFoldDB" id="A0A7Z0GJ76"/>
<proteinExistence type="predicted"/>
<evidence type="ECO:0000313" key="3">
    <source>
        <dbReference type="Proteomes" id="UP000535437"/>
    </source>
</evidence>
<keyword evidence="3" id="KW-1185">Reference proteome</keyword>
<gene>
    <name evidence="2" type="ORF">HNR09_000393</name>
</gene>
<accession>A0A7Z0GJ76</accession>
<feature type="region of interest" description="Disordered" evidence="1">
    <location>
        <begin position="359"/>
        <end position="389"/>
    </location>
</feature>
<dbReference type="Proteomes" id="UP000535437">
    <property type="component" value="Unassembled WGS sequence"/>
</dbReference>
<sequence length="389" mass="41613">MPHTRPRVLLLSDDDAVTGTLRRLTRIGEKLHSQADVVMATLSSTEPPGPQGPPFPLQRIGSARRLNMDPETWAKDYLLPRLDRLIGGFEPDVLVVDGDFPAWLLDRLRRTHGVSWVDVVSAMDAQERSGAAPRTAELTIEVGELVDGRLTSRSSGTAAHSRVEVDPVLDAAVLDAAAGSAQNAEANLAGDATARPTVVVDLAGLSPDTAAAAEDLALEWFAAHQKQWTVALLDSAVARRVPAGAEKVAGGLTPELVARTVAALAVPGFRALHTWVPAGVPALWLTEGPAGEEPLRGAARRSRRRLRPEQQQALRTRAVRAADAGWGLREELEGPHDVDRLRARLTAALETMDARGAELAGPREPFSDGAEQAAQAVLERARRHLSDPA</sequence>
<comment type="caution">
    <text evidence="2">The sequence shown here is derived from an EMBL/GenBank/DDBJ whole genome shotgun (WGS) entry which is preliminary data.</text>
</comment>
<protein>
    <submittedName>
        <fullName evidence="2">Uncharacterized protein</fullName>
    </submittedName>
</protein>